<dbReference type="AlphaFoldDB" id="A0A9D4AMM2"/>
<evidence type="ECO:0000313" key="2">
    <source>
        <dbReference type="Proteomes" id="UP000827986"/>
    </source>
</evidence>
<organism evidence="1 2">
    <name type="scientific">Mauremys mutica</name>
    <name type="common">yellowpond turtle</name>
    <dbReference type="NCBI Taxonomy" id="74926"/>
    <lineage>
        <taxon>Eukaryota</taxon>
        <taxon>Metazoa</taxon>
        <taxon>Chordata</taxon>
        <taxon>Craniata</taxon>
        <taxon>Vertebrata</taxon>
        <taxon>Euteleostomi</taxon>
        <taxon>Archelosauria</taxon>
        <taxon>Testudinata</taxon>
        <taxon>Testudines</taxon>
        <taxon>Cryptodira</taxon>
        <taxon>Durocryptodira</taxon>
        <taxon>Testudinoidea</taxon>
        <taxon>Geoemydidae</taxon>
        <taxon>Geoemydinae</taxon>
        <taxon>Mauremys</taxon>
    </lineage>
</organism>
<dbReference type="PROSITE" id="PS51257">
    <property type="entry name" value="PROKAR_LIPOPROTEIN"/>
    <property type="match status" value="1"/>
</dbReference>
<keyword evidence="2" id="KW-1185">Reference proteome</keyword>
<proteinExistence type="predicted"/>
<sequence>MDPGTRLLGEFRTFPPLPHVGPAVGSCGWTRLAPQAGEPSRAMQEQGNTLRRTGLFLSLQTVSSWSGVSRNSQITSWL</sequence>
<dbReference type="EMBL" id="JAHDVG010000486">
    <property type="protein sequence ID" value="KAH1167607.1"/>
    <property type="molecule type" value="Genomic_DNA"/>
</dbReference>
<protein>
    <submittedName>
        <fullName evidence="1">Uncharacterized protein</fullName>
    </submittedName>
</protein>
<name>A0A9D4AMM2_9SAUR</name>
<dbReference type="Proteomes" id="UP000827986">
    <property type="component" value="Unassembled WGS sequence"/>
</dbReference>
<gene>
    <name evidence="1" type="ORF">KIL84_003090</name>
</gene>
<accession>A0A9D4AMM2</accession>
<reference evidence="1" key="1">
    <citation type="submission" date="2021-09" db="EMBL/GenBank/DDBJ databases">
        <title>The genome of Mauremys mutica provides insights into the evolution of semi-aquatic lifestyle.</title>
        <authorList>
            <person name="Gong S."/>
            <person name="Gao Y."/>
        </authorList>
    </citation>
    <scope>NUCLEOTIDE SEQUENCE</scope>
    <source>
        <strain evidence="1">MM-2020</strain>
        <tissue evidence="1">Muscle</tissue>
    </source>
</reference>
<evidence type="ECO:0000313" key="1">
    <source>
        <dbReference type="EMBL" id="KAH1167607.1"/>
    </source>
</evidence>
<comment type="caution">
    <text evidence="1">The sequence shown here is derived from an EMBL/GenBank/DDBJ whole genome shotgun (WGS) entry which is preliminary data.</text>
</comment>